<evidence type="ECO:0000256" key="2">
    <source>
        <dbReference type="ARBA" id="ARBA00023002"/>
    </source>
</evidence>
<protein>
    <submittedName>
        <fullName evidence="4">FAD-dependent oxidoreductase</fullName>
    </submittedName>
</protein>
<reference evidence="5" key="1">
    <citation type="submission" date="2024-03" db="EMBL/GenBank/DDBJ databases">
        <title>Chitinophaga horti sp. nov., isolated from garden soil.</title>
        <authorList>
            <person name="Lee D.S."/>
            <person name="Han D.M."/>
            <person name="Baek J.H."/>
            <person name="Choi D.G."/>
            <person name="Jeon J.H."/>
            <person name="Jeon C.O."/>
        </authorList>
    </citation>
    <scope>NUCLEOTIDE SEQUENCE [LARGE SCALE GENOMIC DNA]</scope>
    <source>
        <strain evidence="5">GPA1</strain>
    </source>
</reference>
<dbReference type="PANTHER" id="PTHR48105">
    <property type="entry name" value="THIOREDOXIN REDUCTASE 1-RELATED-RELATED"/>
    <property type="match status" value="1"/>
</dbReference>
<dbReference type="InterPro" id="IPR050097">
    <property type="entry name" value="Ferredoxin-NADP_redctase_2"/>
</dbReference>
<dbReference type="Proteomes" id="UP001485459">
    <property type="component" value="Chromosome"/>
</dbReference>
<feature type="domain" description="FAD/NAD(P)-binding" evidence="3">
    <location>
        <begin position="3"/>
        <end position="72"/>
    </location>
</feature>
<dbReference type="PRINTS" id="PR00368">
    <property type="entry name" value="FADPNR"/>
</dbReference>
<evidence type="ECO:0000259" key="3">
    <source>
        <dbReference type="Pfam" id="PF07992"/>
    </source>
</evidence>
<dbReference type="RefSeq" id="WP_341838650.1">
    <property type="nucleotide sequence ID" value="NZ_CP149822.1"/>
</dbReference>
<dbReference type="InterPro" id="IPR036188">
    <property type="entry name" value="FAD/NAD-bd_sf"/>
</dbReference>
<dbReference type="SUPFAM" id="SSF51905">
    <property type="entry name" value="FAD/NAD(P)-binding domain"/>
    <property type="match status" value="1"/>
</dbReference>
<gene>
    <name evidence="4" type="ORF">WJU16_05365</name>
</gene>
<dbReference type="EMBL" id="CP149822">
    <property type="protein sequence ID" value="WZN43855.1"/>
    <property type="molecule type" value="Genomic_DNA"/>
</dbReference>
<dbReference type="Gene3D" id="3.50.50.60">
    <property type="entry name" value="FAD/NAD(P)-binding domain"/>
    <property type="match status" value="1"/>
</dbReference>
<name>A0ABZ2YWD2_9BACT</name>
<keyword evidence="1" id="KW-0285">Flavoprotein</keyword>
<dbReference type="Pfam" id="PF07992">
    <property type="entry name" value="Pyr_redox_2"/>
    <property type="match status" value="1"/>
</dbReference>
<evidence type="ECO:0000313" key="4">
    <source>
        <dbReference type="EMBL" id="WZN43855.1"/>
    </source>
</evidence>
<evidence type="ECO:0000256" key="1">
    <source>
        <dbReference type="ARBA" id="ARBA00022630"/>
    </source>
</evidence>
<keyword evidence="2" id="KW-0560">Oxidoreductase</keyword>
<proteinExistence type="predicted"/>
<sequence>MRKKSTIPVNGFFVAIGHQPNSDIFSGWLDMDEAGYIKTIPGSSRTSIPGVFAAGDVQDKQYRQAVTAAGSGCMAALDAERFLGEMAFEEDEAAPRMQLEALTGAMF</sequence>
<organism evidence="4 5">
    <name type="scientific">Chitinophaga pollutisoli</name>
    <dbReference type="NCBI Taxonomy" id="3133966"/>
    <lineage>
        <taxon>Bacteria</taxon>
        <taxon>Pseudomonadati</taxon>
        <taxon>Bacteroidota</taxon>
        <taxon>Chitinophagia</taxon>
        <taxon>Chitinophagales</taxon>
        <taxon>Chitinophagaceae</taxon>
        <taxon>Chitinophaga</taxon>
    </lineage>
</organism>
<dbReference type="InterPro" id="IPR023753">
    <property type="entry name" value="FAD/NAD-binding_dom"/>
</dbReference>
<keyword evidence="5" id="KW-1185">Reference proteome</keyword>
<evidence type="ECO:0000313" key="5">
    <source>
        <dbReference type="Proteomes" id="UP001485459"/>
    </source>
</evidence>
<accession>A0ABZ2YWD2</accession>